<evidence type="ECO:0000256" key="5">
    <source>
        <dbReference type="SAM" id="Phobius"/>
    </source>
</evidence>
<comment type="subcellular location">
    <subcellularLocation>
        <location evidence="1">Membrane</location>
        <topology evidence="1">Multi-pass membrane protein</topology>
    </subcellularLocation>
</comment>
<evidence type="ECO:0000256" key="3">
    <source>
        <dbReference type="ARBA" id="ARBA00022989"/>
    </source>
</evidence>
<protein>
    <submittedName>
        <fullName evidence="7">Rhomboid family intramembrane serine protease</fullName>
    </submittedName>
</protein>
<sequence>MPEPIQEFLQFLSQAIPADLQRQGQVLGLMILVLWGLELLDELFLNHALNRLGIRPRTLRGLQGVLWAPLLHGDFQHLAANTMPLLILGWFVLLSGLEPFVIVTLTIWLFSGLGVWLVGRPRSNHIGASSIVFGYLGFLLLRGYLDRSPMAVSLAAMAGLLYGGMIWGVLPLQRGSSWEGHLCGFLGGALAAYYFAELSQLPRFNL</sequence>
<dbReference type="GO" id="GO:0016020">
    <property type="term" value="C:membrane"/>
    <property type="evidence" value="ECO:0007669"/>
    <property type="project" value="UniProtKB-SubCell"/>
</dbReference>
<feature type="transmembrane region" description="Helical" evidence="5">
    <location>
        <begin position="177"/>
        <end position="196"/>
    </location>
</feature>
<dbReference type="EMBL" id="JTHE03000045">
    <property type="protein sequence ID" value="MCM1982832.1"/>
    <property type="molecule type" value="Genomic_DNA"/>
</dbReference>
<evidence type="ECO:0000259" key="6">
    <source>
        <dbReference type="Pfam" id="PF01694"/>
    </source>
</evidence>
<reference evidence="7 8" key="1">
    <citation type="journal article" date="2015" name="Genome Announc.">
        <title>Draft Genome Sequence of Filamentous Marine Cyanobacterium Lyngbya confervoides Strain BDU141951.</title>
        <authorList>
            <person name="Chandrababunaidu M.M."/>
            <person name="Sen D."/>
            <person name="Tripathy S."/>
        </authorList>
    </citation>
    <scope>NUCLEOTIDE SEQUENCE [LARGE SCALE GENOMIC DNA]</scope>
    <source>
        <strain evidence="7 8">BDU141951</strain>
    </source>
</reference>
<feature type="transmembrane region" description="Helical" evidence="5">
    <location>
        <begin position="99"/>
        <end position="119"/>
    </location>
</feature>
<feature type="domain" description="Peptidase S54 rhomboid" evidence="6">
    <location>
        <begin position="66"/>
        <end position="196"/>
    </location>
</feature>
<dbReference type="InterPro" id="IPR035952">
    <property type="entry name" value="Rhomboid-like_sf"/>
</dbReference>
<feature type="transmembrane region" description="Helical" evidence="5">
    <location>
        <begin position="151"/>
        <end position="170"/>
    </location>
</feature>
<keyword evidence="7" id="KW-0378">Hydrolase</keyword>
<evidence type="ECO:0000256" key="1">
    <source>
        <dbReference type="ARBA" id="ARBA00004141"/>
    </source>
</evidence>
<dbReference type="AlphaFoldDB" id="A0ABD4T268"/>
<dbReference type="Pfam" id="PF01694">
    <property type="entry name" value="Rhomboid"/>
    <property type="match status" value="1"/>
</dbReference>
<accession>A0ABD4T268</accession>
<keyword evidence="3 5" id="KW-1133">Transmembrane helix</keyword>
<keyword evidence="4 5" id="KW-0472">Membrane</keyword>
<dbReference type="Proteomes" id="UP000031561">
    <property type="component" value="Unassembled WGS sequence"/>
</dbReference>
<dbReference type="Gene3D" id="1.20.1540.10">
    <property type="entry name" value="Rhomboid-like"/>
    <property type="match status" value="1"/>
</dbReference>
<comment type="caution">
    <text evidence="7">The sequence shown here is derived from an EMBL/GenBank/DDBJ whole genome shotgun (WGS) entry which is preliminary data.</text>
</comment>
<keyword evidence="2 5" id="KW-0812">Transmembrane</keyword>
<dbReference type="InterPro" id="IPR022764">
    <property type="entry name" value="Peptidase_S54_rhomboid_dom"/>
</dbReference>
<dbReference type="SUPFAM" id="SSF144091">
    <property type="entry name" value="Rhomboid-like"/>
    <property type="match status" value="1"/>
</dbReference>
<dbReference type="GO" id="GO:0008233">
    <property type="term" value="F:peptidase activity"/>
    <property type="evidence" value="ECO:0007669"/>
    <property type="project" value="UniProtKB-KW"/>
</dbReference>
<name>A0ABD4T268_9CYAN</name>
<organism evidence="7 8">
    <name type="scientific">Lyngbya confervoides BDU141951</name>
    <dbReference type="NCBI Taxonomy" id="1574623"/>
    <lineage>
        <taxon>Bacteria</taxon>
        <taxon>Bacillati</taxon>
        <taxon>Cyanobacteriota</taxon>
        <taxon>Cyanophyceae</taxon>
        <taxon>Oscillatoriophycideae</taxon>
        <taxon>Oscillatoriales</taxon>
        <taxon>Microcoleaceae</taxon>
        <taxon>Lyngbya</taxon>
    </lineage>
</organism>
<dbReference type="RefSeq" id="WP_166281481.1">
    <property type="nucleotide sequence ID" value="NZ_JTHE03000045.1"/>
</dbReference>
<proteinExistence type="predicted"/>
<evidence type="ECO:0000313" key="8">
    <source>
        <dbReference type="Proteomes" id="UP000031561"/>
    </source>
</evidence>
<keyword evidence="8" id="KW-1185">Reference proteome</keyword>
<gene>
    <name evidence="7" type="ORF">QQ91_0008350</name>
</gene>
<keyword evidence="7" id="KW-0645">Protease</keyword>
<evidence type="ECO:0000313" key="7">
    <source>
        <dbReference type="EMBL" id="MCM1982832.1"/>
    </source>
</evidence>
<feature type="transmembrane region" description="Helical" evidence="5">
    <location>
        <begin position="126"/>
        <end position="145"/>
    </location>
</feature>
<evidence type="ECO:0000256" key="2">
    <source>
        <dbReference type="ARBA" id="ARBA00022692"/>
    </source>
</evidence>
<evidence type="ECO:0000256" key="4">
    <source>
        <dbReference type="ARBA" id="ARBA00023136"/>
    </source>
</evidence>
<dbReference type="GO" id="GO:0006508">
    <property type="term" value="P:proteolysis"/>
    <property type="evidence" value="ECO:0007669"/>
    <property type="project" value="UniProtKB-KW"/>
</dbReference>